<feature type="compositionally biased region" description="Polar residues" evidence="1">
    <location>
        <begin position="176"/>
        <end position="192"/>
    </location>
</feature>
<name>A0A9W7X7E2_9POAL</name>
<feature type="compositionally biased region" description="Low complexity" evidence="1">
    <location>
        <begin position="31"/>
        <end position="42"/>
    </location>
</feature>
<organism evidence="2 3">
    <name type="scientific">Paspalum vaginatum</name>
    <name type="common">seashore paspalum</name>
    <dbReference type="NCBI Taxonomy" id="158149"/>
    <lineage>
        <taxon>Eukaryota</taxon>
        <taxon>Viridiplantae</taxon>
        <taxon>Streptophyta</taxon>
        <taxon>Embryophyta</taxon>
        <taxon>Tracheophyta</taxon>
        <taxon>Spermatophyta</taxon>
        <taxon>Magnoliopsida</taxon>
        <taxon>Liliopsida</taxon>
        <taxon>Poales</taxon>
        <taxon>Poaceae</taxon>
        <taxon>PACMAD clade</taxon>
        <taxon>Panicoideae</taxon>
        <taxon>Andropogonodae</taxon>
        <taxon>Paspaleae</taxon>
        <taxon>Paspalinae</taxon>
        <taxon>Paspalum</taxon>
    </lineage>
</organism>
<accession>A0A9W7X7E2</accession>
<protein>
    <submittedName>
        <fullName evidence="2">Uncharacterized protein</fullName>
    </submittedName>
</protein>
<evidence type="ECO:0000313" key="2">
    <source>
        <dbReference type="EMBL" id="KAJ1253776.1"/>
    </source>
</evidence>
<dbReference type="Proteomes" id="UP001164776">
    <property type="component" value="Unassembled WGS sequence"/>
</dbReference>
<dbReference type="EMBL" id="MU630708">
    <property type="protein sequence ID" value="KAJ1253776.1"/>
    <property type="molecule type" value="Genomic_DNA"/>
</dbReference>
<keyword evidence="3" id="KW-1185">Reference proteome</keyword>
<feature type="region of interest" description="Disordered" evidence="1">
    <location>
        <begin position="1"/>
        <end position="42"/>
    </location>
</feature>
<dbReference type="AlphaFoldDB" id="A0A9W7X7E2"/>
<feature type="region of interest" description="Disordered" evidence="1">
    <location>
        <begin position="87"/>
        <end position="116"/>
    </location>
</feature>
<gene>
    <name evidence="2" type="ORF">BS78_K190900</name>
</gene>
<reference evidence="2 3" key="1">
    <citation type="submission" date="2022-10" db="EMBL/GenBank/DDBJ databases">
        <title>WGS assembly of Paspalum vaginatum 540-79.</title>
        <authorList>
            <person name="Sun G."/>
            <person name="Wase N."/>
            <person name="Shu S."/>
            <person name="Jenkins J."/>
            <person name="Zhou B."/>
            <person name="Torres-Rodriguez J."/>
            <person name="Chen C."/>
            <person name="Sandor L."/>
            <person name="Plott C."/>
            <person name="Yoshinga Y."/>
            <person name="Daum C."/>
            <person name="Qi P."/>
            <person name="Barry K."/>
            <person name="Lipzen A."/>
            <person name="Berry L."/>
            <person name="Pedersen C."/>
            <person name="Gottilla T."/>
            <person name="Foltz A."/>
            <person name="Yu H."/>
            <person name="O'Malley R."/>
            <person name="Zhang C."/>
            <person name="Devos K."/>
            <person name="Sigmon B."/>
            <person name="Yu B."/>
            <person name="Obata T."/>
            <person name="Schmutz J."/>
            <person name="Schnable J."/>
        </authorList>
    </citation>
    <scope>NUCLEOTIDE SEQUENCE [LARGE SCALE GENOMIC DNA]</scope>
    <source>
        <strain evidence="3">cv. 540-79</strain>
    </source>
</reference>
<comment type="caution">
    <text evidence="2">The sequence shown here is derived from an EMBL/GenBank/DDBJ whole genome shotgun (WGS) entry which is preliminary data.</text>
</comment>
<evidence type="ECO:0000313" key="3">
    <source>
        <dbReference type="Proteomes" id="UP001164776"/>
    </source>
</evidence>
<feature type="region of interest" description="Disordered" evidence="1">
    <location>
        <begin position="164"/>
        <end position="194"/>
    </location>
</feature>
<evidence type="ECO:0000256" key="1">
    <source>
        <dbReference type="SAM" id="MobiDB-lite"/>
    </source>
</evidence>
<sequence length="252" mass="27002">MAAAAHSCPPPAPPRLAAAPRAPPQSRRRLASPLPRSVLGAAPHGHRTAAAAAARYACCRRVVTQPGSAACRHGEAGGRSAAALVDGGGVAEQRRHARPVTTLASPSRSHCRLSLHPSPLCSRPAGEGRASVVRPAAEALRRRRRAAVLRRTCYGGLWQRRPGSSSWRSTRKTRQRTNALHVTSEAGSSPPSTDLLGLTVTSDPSLEAAPSQVFKVYCWSECCTVIGQCRNSYFKISGYTQFWRCPHFSRSI</sequence>
<proteinExistence type="predicted"/>